<dbReference type="OrthoDB" id="1678912at2759"/>
<feature type="region of interest" description="Disordered" evidence="1">
    <location>
        <begin position="83"/>
        <end position="201"/>
    </location>
</feature>
<feature type="domain" description="JmjC" evidence="2">
    <location>
        <begin position="376"/>
        <end position="472"/>
    </location>
</feature>
<comment type="caution">
    <text evidence="3">The sequence shown here is derived from an EMBL/GenBank/DDBJ whole genome shotgun (WGS) entry which is preliminary data.</text>
</comment>
<dbReference type="InterPro" id="IPR003347">
    <property type="entry name" value="JmjC_dom"/>
</dbReference>
<reference evidence="3" key="1">
    <citation type="submission" date="2021-10" db="EMBL/GenBank/DDBJ databases">
        <authorList>
            <person name="Piombo E."/>
        </authorList>
    </citation>
    <scope>NUCLEOTIDE SEQUENCE</scope>
</reference>
<dbReference type="Gene3D" id="2.60.120.650">
    <property type="entry name" value="Cupin"/>
    <property type="match status" value="1"/>
</dbReference>
<sequence>MAPRDPALAVLLEHANRIEKTLDAVLDYVQHKSSRRRSRRVVPHSRGPGRTEHSEAPPWLREVTSLINKLRRETQSLRSETQALAQQKTPVAARAKPPPRYVRLHPASRRRRGKVAQGTRMASGGGATQRRSNSALNAPALVRDVAVRSSRRATEATDTSDVVAASSAQDEEAPAAETPTEDHNGSTIAAAPNGSTSGFTLTSAEMGEGLIPALEKIIPHPDFHNEISVPHNPIDPATFRANLDVCASDCQYTTNTFHRGPKGEGYGFVCAPVATGKPVALPENLEAAKTPTITEARNYLNHYVGNLPTKPVFYYSGHAFSVPHKTPLHPGHEMLANEYLADLHDPYYHIGVDGSANRFHWEDLSSIDGGDLSTRHGLRSANVVLFGVKLWILIAMHHTTKFEEFVATHWDCNTCSHRVGHRSLLIAPWRLEREGIDFTIHVATPGKMIVPDLCQYHCVVNMGFCIAQSINFKLAGDRLVSNTFASCNLCGLTQLARKYSNNRVAPPKQSRKRGAQASLPVVRPTKRVQSTEVTEVLESIRKADPGCIVPQVDESDPWHSDVVVMAAAIQSSLAIAQFVSLVREWRSSHDDVFSCSSDNSKTSVEYQIECLQASTKNLALGKFIVRLCQMRLAQAAEKIKERTGLKRIDSSEMQGIAEKHGMGKKELGRHLEEGRWWMKLCGPYEGLLPFLLLTPDNEAPFDIKKKDWYHLVSVDAKLQAFHRSLDEEHMQKISDAGKIFEGMMRLELSKRFQWEEEEKFDTQAKNQTEYLSTVI</sequence>
<dbReference type="AlphaFoldDB" id="A0A9N9VEX0"/>
<dbReference type="Proteomes" id="UP000696573">
    <property type="component" value="Unassembled WGS sequence"/>
</dbReference>
<organism evidence="3 4">
    <name type="scientific">Clonostachys rhizophaga</name>
    <dbReference type="NCBI Taxonomy" id="160324"/>
    <lineage>
        <taxon>Eukaryota</taxon>
        <taxon>Fungi</taxon>
        <taxon>Dikarya</taxon>
        <taxon>Ascomycota</taxon>
        <taxon>Pezizomycotina</taxon>
        <taxon>Sordariomycetes</taxon>
        <taxon>Hypocreomycetidae</taxon>
        <taxon>Hypocreales</taxon>
        <taxon>Bionectriaceae</taxon>
        <taxon>Clonostachys</taxon>
    </lineage>
</organism>
<gene>
    <name evidence="3" type="ORF">CRHIZ90672A_00012881</name>
</gene>
<feature type="compositionally biased region" description="Basic residues" evidence="1">
    <location>
        <begin position="102"/>
        <end position="114"/>
    </location>
</feature>
<dbReference type="Pfam" id="PF02373">
    <property type="entry name" value="JmjC"/>
    <property type="match status" value="1"/>
</dbReference>
<feature type="compositionally biased region" description="Basic residues" evidence="1">
    <location>
        <begin position="32"/>
        <end position="43"/>
    </location>
</feature>
<protein>
    <recommendedName>
        <fullName evidence="2">JmjC domain-containing protein</fullName>
    </recommendedName>
</protein>
<evidence type="ECO:0000256" key="1">
    <source>
        <dbReference type="SAM" id="MobiDB-lite"/>
    </source>
</evidence>
<proteinExistence type="predicted"/>
<accession>A0A9N9VEX0</accession>
<dbReference type="EMBL" id="CABFNQ020000682">
    <property type="protein sequence ID" value="CAH0022760.1"/>
    <property type="molecule type" value="Genomic_DNA"/>
</dbReference>
<evidence type="ECO:0000259" key="2">
    <source>
        <dbReference type="Pfam" id="PF02373"/>
    </source>
</evidence>
<dbReference type="SUPFAM" id="SSF51197">
    <property type="entry name" value="Clavaminate synthase-like"/>
    <property type="match status" value="1"/>
</dbReference>
<feature type="region of interest" description="Disordered" evidence="1">
    <location>
        <begin position="31"/>
        <end position="56"/>
    </location>
</feature>
<evidence type="ECO:0000313" key="3">
    <source>
        <dbReference type="EMBL" id="CAH0022760.1"/>
    </source>
</evidence>
<keyword evidence="4" id="KW-1185">Reference proteome</keyword>
<feature type="region of interest" description="Disordered" evidence="1">
    <location>
        <begin position="502"/>
        <end position="522"/>
    </location>
</feature>
<evidence type="ECO:0000313" key="4">
    <source>
        <dbReference type="Proteomes" id="UP000696573"/>
    </source>
</evidence>
<name>A0A9N9VEX0_9HYPO</name>